<dbReference type="PROSITE" id="PS51257">
    <property type="entry name" value="PROKAR_LIPOPROTEIN"/>
    <property type="match status" value="1"/>
</dbReference>
<organism evidence="2 3">
    <name type="scientific">Zhouia spongiae</name>
    <dbReference type="NCBI Taxonomy" id="2202721"/>
    <lineage>
        <taxon>Bacteria</taxon>
        <taxon>Pseudomonadati</taxon>
        <taxon>Bacteroidota</taxon>
        <taxon>Flavobacteriia</taxon>
        <taxon>Flavobacteriales</taxon>
        <taxon>Flavobacteriaceae</taxon>
        <taxon>Zhouia</taxon>
    </lineage>
</organism>
<dbReference type="Proteomes" id="UP000829476">
    <property type="component" value="Chromosome"/>
</dbReference>
<evidence type="ECO:0000313" key="2">
    <source>
        <dbReference type="EMBL" id="UNY97636.1"/>
    </source>
</evidence>
<dbReference type="RefSeq" id="WP_242936048.1">
    <property type="nucleotide sequence ID" value="NZ_CP094326.1"/>
</dbReference>
<gene>
    <name evidence="2" type="ORF">MQE36_11120</name>
</gene>
<evidence type="ECO:0000256" key="1">
    <source>
        <dbReference type="ARBA" id="ARBA00022729"/>
    </source>
</evidence>
<sequence>MKNNYKFISGVLSILFSGILLQSCKHKEGEYHSINDKIEAKSKNYHGTVISSEEFTGDLKTVEITEGSHTFLIPERKSQIKSYACTECHTKPLDQMHGVDLNDGQKAHWDVKLIHAQENTMNCVTCHDGKNTNALKSITGAGIDFNKSYQLCSQCHSKQFEDWKGGAHGKRIGGWAPPRVSMTCVNCHNPHQPAIQPKWPARFNTQKVRERK</sequence>
<reference evidence="2 3" key="1">
    <citation type="journal article" date="2018" name="Int. J. Syst. Evol. Microbiol.">
        <title>Zhouia spongiae sp. nov., isolated from a marine sponge.</title>
        <authorList>
            <person name="Zhuang L."/>
            <person name="Lin B."/>
            <person name="Qin F."/>
            <person name="Luo L."/>
        </authorList>
    </citation>
    <scope>NUCLEOTIDE SEQUENCE [LARGE SCALE GENOMIC DNA]</scope>
    <source>
        <strain evidence="2 3">HN-Y44</strain>
    </source>
</reference>
<dbReference type="InterPro" id="IPR036280">
    <property type="entry name" value="Multihaem_cyt_sf"/>
</dbReference>
<dbReference type="InterPro" id="IPR051829">
    <property type="entry name" value="Multiheme_Cytochr_ET"/>
</dbReference>
<protein>
    <submittedName>
        <fullName evidence="2">Cytochrome C</fullName>
    </submittedName>
</protein>
<accession>A0ABY3YID8</accession>
<proteinExistence type="predicted"/>
<keyword evidence="3" id="KW-1185">Reference proteome</keyword>
<dbReference type="Gene3D" id="3.90.10.10">
    <property type="entry name" value="Cytochrome C3"/>
    <property type="match status" value="1"/>
</dbReference>
<dbReference type="EMBL" id="CP094326">
    <property type="protein sequence ID" value="UNY97636.1"/>
    <property type="molecule type" value="Genomic_DNA"/>
</dbReference>
<dbReference type="PANTHER" id="PTHR35038">
    <property type="entry name" value="DISSIMILATORY SULFITE REDUCTASE SIRA"/>
    <property type="match status" value="1"/>
</dbReference>
<name>A0ABY3YID8_9FLAO</name>
<keyword evidence="1" id="KW-0732">Signal</keyword>
<dbReference type="SUPFAM" id="SSF48695">
    <property type="entry name" value="Multiheme cytochromes"/>
    <property type="match status" value="1"/>
</dbReference>
<evidence type="ECO:0000313" key="3">
    <source>
        <dbReference type="Proteomes" id="UP000829476"/>
    </source>
</evidence>